<proteinExistence type="inferred from homology"/>
<feature type="compositionally biased region" description="Basic residues" evidence="6">
    <location>
        <begin position="289"/>
        <end position="306"/>
    </location>
</feature>
<evidence type="ECO:0000256" key="3">
    <source>
        <dbReference type="ARBA" id="ARBA00024186"/>
    </source>
</evidence>
<evidence type="ECO:0000256" key="2">
    <source>
        <dbReference type="ARBA" id="ARBA00023242"/>
    </source>
</evidence>
<accession>A0A438EDD0</accession>
<dbReference type="PANTHER" id="PTHR31908">
    <property type="entry name" value="PROTEIN CROWDED NUCLEI 4"/>
    <property type="match status" value="1"/>
</dbReference>
<sequence length="528" mass="58908">MEEHIQRELEAVRIEKESFAAIMKHEQDEIQKRLQERERAFEEERERELNNINHLKEVARREIEEMKTERRRIEKEKQEVLLNKRQLEGHQLEMRKDIDELAQDLQELWRNHKEFVLNDLQLPEMEVEAFPLPNLADEFLNSPQGNMAASDGTNVKISTGEIDLVSSGSGGRMSFLRKCATKIFNLSPSKKSEHVGVQVLREESPLLDLQVNLEKAEGPSIVGQSIAEDELEPSFGIANDSFDIQQLHSDSVMREVDGGHAQSVDGVSNMGSKEQEGPEDSQQSELKSGRRKPGRKRRTGVHRTRSVKNVVEDAKAFLGERETSHAEKAASTITRKRQRAPSSRITESEQDAADSEGRSDSVTAGGRGKRRQTVAPVVQTPGEKRYNLRRHKTAGTVATAQASANLPKRDEKGGDGGDDNTLQTKANPKAASSPSLADSDNPKTTPLVHVTTLKFKTVDIVGGNNDSARLAENMELRQEIPGNPGDTPGYEDENGSMSHEEDDNSDEDESEHPGDASIGKKLWNFFTT</sequence>
<evidence type="ECO:0000256" key="4">
    <source>
        <dbReference type="ARBA" id="ARBA00024208"/>
    </source>
</evidence>
<evidence type="ECO:0000256" key="1">
    <source>
        <dbReference type="ARBA" id="ARBA00023054"/>
    </source>
</evidence>
<protein>
    <submittedName>
        <fullName evidence="7">Protein crowded nuclei 1</fullName>
    </submittedName>
</protein>
<feature type="coiled-coil region" evidence="5">
    <location>
        <begin position="23"/>
        <end position="90"/>
    </location>
</feature>
<reference evidence="7 8" key="1">
    <citation type="journal article" date="2018" name="PLoS Genet.">
        <title>Population sequencing reveals clonal diversity and ancestral inbreeding in the grapevine cultivar Chardonnay.</title>
        <authorList>
            <person name="Roach M.J."/>
            <person name="Johnson D.L."/>
            <person name="Bohlmann J."/>
            <person name="van Vuuren H.J."/>
            <person name="Jones S.J."/>
            <person name="Pretorius I.S."/>
            <person name="Schmidt S.A."/>
            <person name="Borneman A.R."/>
        </authorList>
    </citation>
    <scope>NUCLEOTIDE SEQUENCE [LARGE SCALE GENOMIC DNA]</scope>
    <source>
        <strain evidence="8">cv. Chardonnay</strain>
        <tissue evidence="7">Leaf</tissue>
    </source>
</reference>
<comment type="subcellular location">
    <subcellularLocation>
        <location evidence="3">Nucleus lamina</location>
    </subcellularLocation>
</comment>
<evidence type="ECO:0000256" key="6">
    <source>
        <dbReference type="SAM" id="MobiDB-lite"/>
    </source>
</evidence>
<keyword evidence="1 5" id="KW-0175">Coiled coil</keyword>
<keyword evidence="2" id="KW-0539">Nucleus</keyword>
<dbReference type="GO" id="GO:0006997">
    <property type="term" value="P:nucleus organization"/>
    <property type="evidence" value="ECO:0007669"/>
    <property type="project" value="InterPro"/>
</dbReference>
<name>A0A438EDD0_VITVI</name>
<feature type="compositionally biased region" description="Acidic residues" evidence="6">
    <location>
        <begin position="489"/>
        <end position="510"/>
    </location>
</feature>
<evidence type="ECO:0000313" key="8">
    <source>
        <dbReference type="Proteomes" id="UP000288805"/>
    </source>
</evidence>
<feature type="compositionally biased region" description="Basic and acidic residues" evidence="6">
    <location>
        <begin position="310"/>
        <end position="328"/>
    </location>
</feature>
<dbReference type="EMBL" id="QGNW01001324">
    <property type="protein sequence ID" value="RVW45573.1"/>
    <property type="molecule type" value="Genomic_DNA"/>
</dbReference>
<feature type="compositionally biased region" description="Polar residues" evidence="6">
    <location>
        <begin position="420"/>
        <end position="444"/>
    </location>
</feature>
<evidence type="ECO:0000313" key="7">
    <source>
        <dbReference type="EMBL" id="RVW45573.1"/>
    </source>
</evidence>
<comment type="similarity">
    <text evidence="4">Belongs to the CRWN family.</text>
</comment>
<dbReference type="InterPro" id="IPR040418">
    <property type="entry name" value="CRWN"/>
</dbReference>
<dbReference type="AlphaFoldDB" id="A0A438EDD0"/>
<feature type="region of interest" description="Disordered" evidence="6">
    <location>
        <begin position="261"/>
        <end position="445"/>
    </location>
</feature>
<gene>
    <name evidence="7" type="primary">CRWN1_1</name>
    <name evidence="7" type="ORF">CK203_092112</name>
</gene>
<dbReference type="GO" id="GO:0005652">
    <property type="term" value="C:nuclear lamina"/>
    <property type="evidence" value="ECO:0007669"/>
    <property type="project" value="UniProtKB-SubCell"/>
</dbReference>
<comment type="caution">
    <text evidence="7">The sequence shown here is derived from an EMBL/GenBank/DDBJ whole genome shotgun (WGS) entry which is preliminary data.</text>
</comment>
<dbReference type="Proteomes" id="UP000288805">
    <property type="component" value="Unassembled WGS sequence"/>
</dbReference>
<dbReference type="PANTHER" id="PTHR31908:SF9">
    <property type="entry name" value="PROTEIN CROWDED NUCLEI 3"/>
    <property type="match status" value="1"/>
</dbReference>
<feature type="region of interest" description="Disordered" evidence="6">
    <location>
        <begin position="469"/>
        <end position="528"/>
    </location>
</feature>
<evidence type="ECO:0000256" key="5">
    <source>
        <dbReference type="SAM" id="Coils"/>
    </source>
</evidence>
<organism evidence="7 8">
    <name type="scientific">Vitis vinifera</name>
    <name type="common">Grape</name>
    <dbReference type="NCBI Taxonomy" id="29760"/>
    <lineage>
        <taxon>Eukaryota</taxon>
        <taxon>Viridiplantae</taxon>
        <taxon>Streptophyta</taxon>
        <taxon>Embryophyta</taxon>
        <taxon>Tracheophyta</taxon>
        <taxon>Spermatophyta</taxon>
        <taxon>Magnoliopsida</taxon>
        <taxon>eudicotyledons</taxon>
        <taxon>Gunneridae</taxon>
        <taxon>Pentapetalae</taxon>
        <taxon>rosids</taxon>
        <taxon>Vitales</taxon>
        <taxon>Vitaceae</taxon>
        <taxon>Viteae</taxon>
        <taxon>Vitis</taxon>
    </lineage>
</organism>